<dbReference type="InterPro" id="IPR008599">
    <property type="entry name" value="Diacid_rec"/>
</dbReference>
<dbReference type="PANTHER" id="PTHR33744:SF15">
    <property type="entry name" value="CARBOHYDRATE DIACID REGULATOR"/>
    <property type="match status" value="1"/>
</dbReference>
<keyword evidence="4" id="KW-1185">Reference proteome</keyword>
<name>A0ABS4MCT1_9LACO</name>
<dbReference type="RefSeq" id="WP_209685787.1">
    <property type="nucleotide sequence ID" value="NZ_JAGGLU010000001.1"/>
</dbReference>
<dbReference type="Gene3D" id="1.10.10.2840">
    <property type="entry name" value="PucR C-terminal helix-turn-helix domain"/>
    <property type="match status" value="1"/>
</dbReference>
<comment type="caution">
    <text evidence="3">The sequence shown here is derived from an EMBL/GenBank/DDBJ whole genome shotgun (WGS) entry which is preliminary data.</text>
</comment>
<dbReference type="Proteomes" id="UP001519292">
    <property type="component" value="Unassembled WGS sequence"/>
</dbReference>
<dbReference type="Pfam" id="PF05651">
    <property type="entry name" value="Diacid_rec"/>
    <property type="match status" value="1"/>
</dbReference>
<feature type="domain" description="PucR C-terminal helix-turn-helix" evidence="2">
    <location>
        <begin position="287"/>
        <end position="340"/>
    </location>
</feature>
<dbReference type="InterPro" id="IPR042070">
    <property type="entry name" value="PucR_C-HTH_sf"/>
</dbReference>
<gene>
    <name evidence="3" type="ORF">J2Z60_000359</name>
</gene>
<feature type="domain" description="Putative sugar diacid recognition" evidence="1">
    <location>
        <begin position="3"/>
        <end position="133"/>
    </location>
</feature>
<dbReference type="EMBL" id="JAGGLU010000001">
    <property type="protein sequence ID" value="MBP2057197.1"/>
    <property type="molecule type" value="Genomic_DNA"/>
</dbReference>
<reference evidence="3 4" key="1">
    <citation type="submission" date="2021-03" db="EMBL/GenBank/DDBJ databases">
        <title>Genomic Encyclopedia of Type Strains, Phase IV (KMG-IV): sequencing the most valuable type-strain genomes for metagenomic binning, comparative biology and taxonomic classification.</title>
        <authorList>
            <person name="Goeker M."/>
        </authorList>
    </citation>
    <scope>NUCLEOTIDE SEQUENCE [LARGE SCALE GENOMIC DNA]</scope>
    <source>
        <strain evidence="3 4">DSM 101872</strain>
    </source>
</reference>
<evidence type="ECO:0000313" key="3">
    <source>
        <dbReference type="EMBL" id="MBP2057197.1"/>
    </source>
</evidence>
<organism evidence="3 4">
    <name type="scientific">Lactobacillus colini</name>
    <dbReference type="NCBI Taxonomy" id="1819254"/>
    <lineage>
        <taxon>Bacteria</taxon>
        <taxon>Bacillati</taxon>
        <taxon>Bacillota</taxon>
        <taxon>Bacilli</taxon>
        <taxon>Lactobacillales</taxon>
        <taxon>Lactobacillaceae</taxon>
        <taxon>Lactobacillus</taxon>
    </lineage>
</organism>
<dbReference type="PANTHER" id="PTHR33744">
    <property type="entry name" value="CARBOHYDRATE DIACID REGULATOR"/>
    <property type="match status" value="1"/>
</dbReference>
<dbReference type="InterPro" id="IPR051448">
    <property type="entry name" value="CdaR-like_regulators"/>
</dbReference>
<evidence type="ECO:0000259" key="2">
    <source>
        <dbReference type="Pfam" id="PF13556"/>
    </source>
</evidence>
<evidence type="ECO:0000313" key="4">
    <source>
        <dbReference type="Proteomes" id="UP001519292"/>
    </source>
</evidence>
<evidence type="ECO:0000259" key="1">
    <source>
        <dbReference type="Pfam" id="PF05651"/>
    </source>
</evidence>
<proteinExistence type="predicted"/>
<dbReference type="InterPro" id="IPR025736">
    <property type="entry name" value="PucR_C-HTH_dom"/>
</dbReference>
<dbReference type="Pfam" id="PF13556">
    <property type="entry name" value="HTH_30"/>
    <property type="match status" value="1"/>
</dbReference>
<protein>
    <submittedName>
        <fullName evidence="3">Carbohydrate diacid regulator</fullName>
    </submittedName>
</protein>
<sequence>MKLKTQLAQDVVDNMMKQIPYNINMMNENGIIIASGDKSRIGQLHLGAKQVIKLGKTLPMKIYHGELGHPGVNMPIEYQHRIIGVIGITGSPDKVVPLASLLKVATELLVKQAAEQEKKDVAKSKLNRFLFRWIQRTDDLPTKLNLELEAQQLHIDLTKERYVIDFKASNELANKVKLGFSDFLLNRADDTQIIITENIDIINQYLALAKKRNIYIGVSQKTSNVAEAFRQARETVNWSTKLNIYCQKYEEVSFIDHIAGCDLDVDNIIDKLINIRHFEQGEDYLYSLLLYVRNSQILSKAADQLYIHRNTLAYRLERIKKITGLDPWKTEELFQLYIALIKMRNKS</sequence>
<accession>A0ABS4MCT1</accession>